<dbReference type="OrthoDB" id="9973021at2759"/>
<dbReference type="SUPFAM" id="SSF52047">
    <property type="entry name" value="RNI-like"/>
    <property type="match status" value="1"/>
</dbReference>
<accession>A0A9P6QV66</accession>
<dbReference type="InterPro" id="IPR036047">
    <property type="entry name" value="F-box-like_dom_sf"/>
</dbReference>
<dbReference type="SUPFAM" id="SSF81383">
    <property type="entry name" value="F-box domain"/>
    <property type="match status" value="1"/>
</dbReference>
<dbReference type="AlphaFoldDB" id="A0A9P6QV66"/>
<name>A0A9P6QV66_9FUNG</name>
<protein>
    <recommendedName>
        <fullName evidence="3">F-box domain-containing protein</fullName>
    </recommendedName>
</protein>
<proteinExistence type="predicted"/>
<reference evidence="1" key="1">
    <citation type="journal article" date="2020" name="Fungal Divers.">
        <title>Resolving the Mortierellaceae phylogeny through synthesis of multi-gene phylogenetics and phylogenomics.</title>
        <authorList>
            <person name="Vandepol N."/>
            <person name="Liber J."/>
            <person name="Desiro A."/>
            <person name="Na H."/>
            <person name="Kennedy M."/>
            <person name="Barry K."/>
            <person name="Grigoriev I.V."/>
            <person name="Miller A.N."/>
            <person name="O'Donnell K."/>
            <person name="Stajich J.E."/>
            <person name="Bonito G."/>
        </authorList>
    </citation>
    <scope>NUCLEOTIDE SEQUENCE</scope>
    <source>
        <strain evidence="1">NVP60</strain>
    </source>
</reference>
<dbReference type="Gene3D" id="3.80.10.10">
    <property type="entry name" value="Ribonuclease Inhibitor"/>
    <property type="match status" value="1"/>
</dbReference>
<evidence type="ECO:0000313" key="2">
    <source>
        <dbReference type="Proteomes" id="UP000823405"/>
    </source>
</evidence>
<keyword evidence="2" id="KW-1185">Reference proteome</keyword>
<evidence type="ECO:0008006" key="3">
    <source>
        <dbReference type="Google" id="ProtNLM"/>
    </source>
</evidence>
<evidence type="ECO:0000313" key="1">
    <source>
        <dbReference type="EMBL" id="KAG0295075.1"/>
    </source>
</evidence>
<comment type="caution">
    <text evidence="1">The sequence shown here is derived from an EMBL/GenBank/DDBJ whole genome shotgun (WGS) entry which is preliminary data.</text>
</comment>
<dbReference type="EMBL" id="JAAAIN010002267">
    <property type="protein sequence ID" value="KAG0295075.1"/>
    <property type="molecule type" value="Genomic_DNA"/>
</dbReference>
<dbReference type="InterPro" id="IPR032675">
    <property type="entry name" value="LRR_dom_sf"/>
</dbReference>
<sequence>MLPIKHTLLKLRNTTQTTPATPAAAKVPLKTFPIQAPELVEQILSSLSDYHLRFTAGRVCRQWNAVAMKLLDKEVDWTLVRADGKEDDGEWTHQPATSDCWRKLTRGKTWKVHTQDDEIKSPMEPYQDFRPESWGALTETLKEIMENPKALHKRMDLHLACLLNLQRNLLPLLSIVGSSLERLVVDQVLHRPIALESVLELCPRLLRLSLAYPWPYLITELDSAPIDSEELSLSSSSPQGNTTRVLRSLVLRGVVVLKKALLRVICSCPDLLELRLSCFETIPALPESREGPSYDPNNPMIFFGAIAESCPHLQSLQFSKAFELEPMNRRYGFEYHHSIASLFPTMKGWTFETNDLYKMQPFNSRLLLGPEYVNMTTMVIEGSLLESELPAKWLNTFLVSPNSAAHKLLHLRVTGLPFSIWWWDLELRQGNTKVRAKARAKKEVTQNEFFCANIWRCRSLKTLHVRLQDEDEVDLQRTSMRIMCGYVSKVFPDLEDLVLEKRFVNFDEDAGLCLLTRLGRLKRLTVVGLLSGNIGDAWVDWLAKDWAQTSRTKKQLQNEWRLAKSRQTEETVPRIPFRTEEEPKPGESTREYVIEGIDMRYVGTMRDIVEVIKERLADGGMCWPQMEYLRLQSGQGECPQSTSLARVQNTVCELRPEIEFELIQW</sequence>
<organism evidence="1 2">
    <name type="scientific">Linnemannia gamsii</name>
    <dbReference type="NCBI Taxonomy" id="64522"/>
    <lineage>
        <taxon>Eukaryota</taxon>
        <taxon>Fungi</taxon>
        <taxon>Fungi incertae sedis</taxon>
        <taxon>Mucoromycota</taxon>
        <taxon>Mortierellomycotina</taxon>
        <taxon>Mortierellomycetes</taxon>
        <taxon>Mortierellales</taxon>
        <taxon>Mortierellaceae</taxon>
        <taxon>Linnemannia</taxon>
    </lineage>
</organism>
<dbReference type="Proteomes" id="UP000823405">
    <property type="component" value="Unassembled WGS sequence"/>
</dbReference>
<gene>
    <name evidence="1" type="ORF">BGZ97_004908</name>
</gene>